<dbReference type="GO" id="GO:0016791">
    <property type="term" value="F:phosphatase activity"/>
    <property type="evidence" value="ECO:0007669"/>
    <property type="project" value="UniProtKB-ARBA"/>
</dbReference>
<dbReference type="InterPro" id="IPR006379">
    <property type="entry name" value="HAD-SF_hydro_IIB"/>
</dbReference>
<dbReference type="GO" id="GO:0000287">
    <property type="term" value="F:magnesium ion binding"/>
    <property type="evidence" value="ECO:0007669"/>
    <property type="project" value="TreeGrafter"/>
</dbReference>
<keyword evidence="1" id="KW-0378">Hydrolase</keyword>
<dbReference type="SUPFAM" id="SSF56784">
    <property type="entry name" value="HAD-like"/>
    <property type="match status" value="1"/>
</dbReference>
<dbReference type="Proteomes" id="UP000886750">
    <property type="component" value="Unassembled WGS sequence"/>
</dbReference>
<dbReference type="SFLD" id="SFLDS00003">
    <property type="entry name" value="Haloacid_Dehalogenase"/>
    <property type="match status" value="1"/>
</dbReference>
<comment type="caution">
    <text evidence="1">The sequence shown here is derived from an EMBL/GenBank/DDBJ whole genome shotgun (WGS) entry which is preliminary data.</text>
</comment>
<protein>
    <submittedName>
        <fullName evidence="1">Cof-type HAD-IIB family hydrolase</fullName>
    </submittedName>
</protein>
<dbReference type="PANTHER" id="PTHR10000">
    <property type="entry name" value="PHOSPHOSERINE PHOSPHATASE"/>
    <property type="match status" value="1"/>
</dbReference>
<gene>
    <name evidence="1" type="ORF">H9729_07500</name>
</gene>
<dbReference type="Gene3D" id="3.40.50.1000">
    <property type="entry name" value="HAD superfamily/HAD-like"/>
    <property type="match status" value="1"/>
</dbReference>
<dbReference type="InterPro" id="IPR023214">
    <property type="entry name" value="HAD_sf"/>
</dbReference>
<organism evidence="1 2">
    <name type="scientific">Candidatus Borkfalkia excrementigallinarum</name>
    <dbReference type="NCBI Taxonomy" id="2838506"/>
    <lineage>
        <taxon>Bacteria</taxon>
        <taxon>Bacillati</taxon>
        <taxon>Bacillota</taxon>
        <taxon>Clostridia</taxon>
        <taxon>Christensenellales</taxon>
        <taxon>Christensenellaceae</taxon>
        <taxon>Candidatus Borkfalkia</taxon>
    </lineage>
</organism>
<dbReference type="InterPro" id="IPR036412">
    <property type="entry name" value="HAD-like_sf"/>
</dbReference>
<dbReference type="Pfam" id="PF08282">
    <property type="entry name" value="Hydrolase_3"/>
    <property type="match status" value="1"/>
</dbReference>
<dbReference type="SFLD" id="SFLDG01140">
    <property type="entry name" value="C2.B:_Phosphomannomutase_and_P"/>
    <property type="match status" value="1"/>
</dbReference>
<reference evidence="1" key="2">
    <citation type="submission" date="2021-04" db="EMBL/GenBank/DDBJ databases">
        <authorList>
            <person name="Gilroy R."/>
        </authorList>
    </citation>
    <scope>NUCLEOTIDE SEQUENCE</scope>
    <source>
        <strain evidence="1">1345</strain>
    </source>
</reference>
<evidence type="ECO:0000313" key="2">
    <source>
        <dbReference type="Proteomes" id="UP000886750"/>
    </source>
</evidence>
<dbReference type="NCBIfam" id="TIGR01484">
    <property type="entry name" value="HAD-SF-IIB"/>
    <property type="match status" value="1"/>
</dbReference>
<dbReference type="AlphaFoldDB" id="A0A9D2CTN0"/>
<proteinExistence type="predicted"/>
<dbReference type="EMBL" id="DXCQ01000068">
    <property type="protein sequence ID" value="HIY97518.1"/>
    <property type="molecule type" value="Genomic_DNA"/>
</dbReference>
<dbReference type="GO" id="GO:0005829">
    <property type="term" value="C:cytosol"/>
    <property type="evidence" value="ECO:0007669"/>
    <property type="project" value="TreeGrafter"/>
</dbReference>
<accession>A0A9D2CTN0</accession>
<dbReference type="PANTHER" id="PTHR10000:SF8">
    <property type="entry name" value="HAD SUPERFAMILY HYDROLASE-LIKE, TYPE 3"/>
    <property type="match status" value="1"/>
</dbReference>
<name>A0A9D2CTN0_9FIRM</name>
<sequence>MIKLIATDLDGTLLDPAGNLPAGTFETINKLHERGILFCVASGRQLVALQAMFRPVADKTLFIAENGAIVARGSEALHIESLSKEQVLRVLDAVLSVEGAYPLLCTPQCAYFSEYRQPFVQYVQASYISNKRRDLYETAEHEPVCKVSIYDERGPETNCLQALPARLSDLRLTLSGGNWLDVSEKTANKGNAMQFIQEKFALTSDECAAFGDHMNDCELLCACAHPYLPENAYPRLKEQFPKAVIVPSNAENGVLRALEAIACGKPVPRAR</sequence>
<evidence type="ECO:0000313" key="1">
    <source>
        <dbReference type="EMBL" id="HIY97518.1"/>
    </source>
</evidence>
<dbReference type="Gene3D" id="3.30.1240.10">
    <property type="match status" value="1"/>
</dbReference>
<reference evidence="1" key="1">
    <citation type="journal article" date="2021" name="PeerJ">
        <title>Extensive microbial diversity within the chicken gut microbiome revealed by metagenomics and culture.</title>
        <authorList>
            <person name="Gilroy R."/>
            <person name="Ravi A."/>
            <person name="Getino M."/>
            <person name="Pursley I."/>
            <person name="Horton D.L."/>
            <person name="Alikhan N.F."/>
            <person name="Baker D."/>
            <person name="Gharbi K."/>
            <person name="Hall N."/>
            <person name="Watson M."/>
            <person name="Adriaenssens E.M."/>
            <person name="Foster-Nyarko E."/>
            <person name="Jarju S."/>
            <person name="Secka A."/>
            <person name="Antonio M."/>
            <person name="Oren A."/>
            <person name="Chaudhuri R.R."/>
            <person name="La Ragione R."/>
            <person name="Hildebrand F."/>
            <person name="Pallen M.J."/>
        </authorList>
    </citation>
    <scope>NUCLEOTIDE SEQUENCE</scope>
    <source>
        <strain evidence="1">1345</strain>
    </source>
</reference>